<dbReference type="AlphaFoldDB" id="A0A2S3IIP9"/>
<name>A0A2S3IIP9_9POAL</name>
<dbReference type="EMBL" id="CM008054">
    <property type="protein sequence ID" value="PAN45369.1"/>
    <property type="molecule type" value="Genomic_DNA"/>
</dbReference>
<dbReference type="Gramene" id="PAN45369">
    <property type="protein sequence ID" value="PAN45369"/>
    <property type="gene ID" value="PAHAL_9G113900"/>
</dbReference>
<sequence length="158" mass="16561">MAARRLCAVLPLILAISFLLFGASDCSRPLSPEQRQPRVPPTATAPPPAAAHRDEEPPYYRPVAAETGTQPVTVETKQDGAPSVATAYPRDKEEHGGGGVGSGHGIRSALLGPLPPVLRRSKLARRFLAGVVEGADSAARASCRSSDVHISCTPPSEH</sequence>
<accession>A0A2S3IIP9</accession>
<feature type="signal peptide" evidence="2">
    <location>
        <begin position="1"/>
        <end position="26"/>
    </location>
</feature>
<feature type="chain" id="PRO_5015682611" evidence="2">
    <location>
        <begin position="27"/>
        <end position="158"/>
    </location>
</feature>
<evidence type="ECO:0000256" key="2">
    <source>
        <dbReference type="SAM" id="SignalP"/>
    </source>
</evidence>
<keyword evidence="2" id="KW-0732">Signal</keyword>
<gene>
    <name evidence="3" type="ORF">PAHAL_9G113900</name>
</gene>
<feature type="region of interest" description="Disordered" evidence="1">
    <location>
        <begin position="29"/>
        <end position="107"/>
    </location>
</feature>
<feature type="compositionally biased region" description="Pro residues" evidence="1">
    <location>
        <begin position="38"/>
        <end position="49"/>
    </location>
</feature>
<protein>
    <submittedName>
        <fullName evidence="3">Uncharacterized protein</fullName>
    </submittedName>
</protein>
<proteinExistence type="predicted"/>
<reference evidence="3" key="1">
    <citation type="submission" date="2018-04" db="EMBL/GenBank/DDBJ databases">
        <title>WGS assembly of Panicum hallii.</title>
        <authorList>
            <person name="Lovell J."/>
            <person name="Jenkins J."/>
            <person name="Lowry D."/>
            <person name="Mamidi S."/>
            <person name="Sreedasyam A."/>
            <person name="Weng X."/>
            <person name="Barry K."/>
            <person name="Bonette J."/>
            <person name="Campitelli B."/>
            <person name="Daum C."/>
            <person name="Gordon S."/>
            <person name="Gould B."/>
            <person name="Lipzen A."/>
            <person name="Macqueen A."/>
            <person name="Palacio-Mejia J."/>
            <person name="Plott C."/>
            <person name="Shakirov E."/>
            <person name="Shu S."/>
            <person name="Yoshinaga Y."/>
            <person name="Zane M."/>
            <person name="Rokhsar D."/>
            <person name="Grimwood J."/>
            <person name="Schmutz J."/>
            <person name="Juenger T."/>
        </authorList>
    </citation>
    <scope>NUCLEOTIDE SEQUENCE [LARGE SCALE GENOMIC DNA]</scope>
    <source>
        <strain evidence="3">FIL2</strain>
    </source>
</reference>
<organism evidence="3">
    <name type="scientific">Panicum hallii</name>
    <dbReference type="NCBI Taxonomy" id="206008"/>
    <lineage>
        <taxon>Eukaryota</taxon>
        <taxon>Viridiplantae</taxon>
        <taxon>Streptophyta</taxon>
        <taxon>Embryophyta</taxon>
        <taxon>Tracheophyta</taxon>
        <taxon>Spermatophyta</taxon>
        <taxon>Magnoliopsida</taxon>
        <taxon>Liliopsida</taxon>
        <taxon>Poales</taxon>
        <taxon>Poaceae</taxon>
        <taxon>PACMAD clade</taxon>
        <taxon>Panicoideae</taxon>
        <taxon>Panicodae</taxon>
        <taxon>Paniceae</taxon>
        <taxon>Panicinae</taxon>
        <taxon>Panicum</taxon>
        <taxon>Panicum sect. Panicum</taxon>
    </lineage>
</organism>
<dbReference type="Proteomes" id="UP000243499">
    <property type="component" value="Chromosome 9"/>
</dbReference>
<evidence type="ECO:0000313" key="3">
    <source>
        <dbReference type="EMBL" id="PAN45369.1"/>
    </source>
</evidence>
<evidence type="ECO:0000256" key="1">
    <source>
        <dbReference type="SAM" id="MobiDB-lite"/>
    </source>
</evidence>